<feature type="compositionally biased region" description="Polar residues" evidence="2">
    <location>
        <begin position="551"/>
        <end position="563"/>
    </location>
</feature>
<feature type="region of interest" description="Disordered" evidence="2">
    <location>
        <begin position="464"/>
        <end position="677"/>
    </location>
</feature>
<evidence type="ECO:0000313" key="4">
    <source>
        <dbReference type="Proteomes" id="UP000076154"/>
    </source>
</evidence>
<comment type="caution">
    <text evidence="3">The sequence shown here is derived from an EMBL/GenBank/DDBJ whole genome shotgun (WGS) entry which is preliminary data.</text>
</comment>
<sequence length="769" mass="85574">MRPVIPSSVVAAYGNQHAVYQRPLPNDQNSRHSVPQHQTDTHFTYETHDQSSARSGRSEQSNPPANQSHAPTHQWRAPSIPEQPPHRTSVPDLRRQPTQSAPATSDKPFTASSASASSSTSSKPAHPVVIKNAANALAPIRHLYEKAWIQTVTNVQNEMSRMHAELLDVIEAERKQHAFTAQMNISAREELKVANEKVKNVQSENGNVRAELRSLRAENLGLREEVERARAQCELLKAENRVTRRAQQDDADLREDFDQVRAEEGQKAAKDYMDRGLQAMKTEFEKQLEVQIAVLMKEVQEQKALRASAERKLKQFRMITERVFSSPENSTTDLPSANANLSRSSEPATLIGTPEAEHIPRMKREHEESEGILDNASCVVFDQPRASHVPSSVPNSRMSSPIPRSPPQISRHASTRPLSPPSGRLSPLPLSSRRTSPIVISPYLINSLPNDDGRQLLAEHVASRLTESHPPRPLSSSSRPISRAASTAPPLSLSIPPPSSLHEGTPTLYSSKRSRPPSPQPPSASHRRPSFSPFSSNFAPRPRSPDPGMHSQLQLQRSATTPTIERRQYQLPPLQVRDGEGGPRKRDRSEFERGDEGVHLPVPDTRRVRHHTSPTPTRSFTDPGGTRPWVKREEGEIDSGGIPRENAEEGEIQDDGDVNGRERKQKSNSSSTRVRTPVRNKIGINHMDLLYETRGDKMVCRMCRTPAKGEQAPTSPATFPTKASWAELVGHCQTAHPKSCEELERLSPSQVAELRQRMTSSNVFGFRLS</sequence>
<feature type="compositionally biased region" description="Polar residues" evidence="2">
    <location>
        <begin position="52"/>
        <end position="71"/>
    </location>
</feature>
<accession>A0A369JLN2</accession>
<evidence type="ECO:0000256" key="1">
    <source>
        <dbReference type="SAM" id="Coils"/>
    </source>
</evidence>
<dbReference type="OrthoDB" id="2757368at2759"/>
<proteinExistence type="predicted"/>
<feature type="compositionally biased region" description="Low complexity" evidence="2">
    <location>
        <begin position="530"/>
        <end position="541"/>
    </location>
</feature>
<feature type="region of interest" description="Disordered" evidence="2">
    <location>
        <begin position="325"/>
        <end position="345"/>
    </location>
</feature>
<dbReference type="InParanoid" id="A0A369JLN2"/>
<feature type="compositionally biased region" description="Low complexity" evidence="2">
    <location>
        <begin position="110"/>
        <end position="122"/>
    </location>
</feature>
<feature type="coiled-coil region" evidence="1">
    <location>
        <begin position="285"/>
        <end position="312"/>
    </location>
</feature>
<dbReference type="Proteomes" id="UP000076154">
    <property type="component" value="Unassembled WGS sequence"/>
</dbReference>
<feature type="compositionally biased region" description="Acidic residues" evidence="2">
    <location>
        <begin position="648"/>
        <end position="657"/>
    </location>
</feature>
<feature type="compositionally biased region" description="Basic and acidic residues" evidence="2">
    <location>
        <begin position="577"/>
        <end position="598"/>
    </location>
</feature>
<dbReference type="EMBL" id="LUEZ02000069">
    <property type="protein sequence ID" value="RDB20314.1"/>
    <property type="molecule type" value="Genomic_DNA"/>
</dbReference>
<feature type="compositionally biased region" description="Polar residues" evidence="2">
    <location>
        <begin position="26"/>
        <end position="38"/>
    </location>
</feature>
<feature type="compositionally biased region" description="Low complexity" evidence="2">
    <location>
        <begin position="474"/>
        <end position="494"/>
    </location>
</feature>
<gene>
    <name evidence="3" type="ORF">Hypma_012631</name>
</gene>
<organism evidence="3 4">
    <name type="scientific">Hypsizygus marmoreus</name>
    <name type="common">White beech mushroom</name>
    <name type="synonym">Agaricus marmoreus</name>
    <dbReference type="NCBI Taxonomy" id="39966"/>
    <lineage>
        <taxon>Eukaryota</taxon>
        <taxon>Fungi</taxon>
        <taxon>Dikarya</taxon>
        <taxon>Basidiomycota</taxon>
        <taxon>Agaricomycotina</taxon>
        <taxon>Agaricomycetes</taxon>
        <taxon>Agaricomycetidae</taxon>
        <taxon>Agaricales</taxon>
        <taxon>Tricholomatineae</taxon>
        <taxon>Lyophyllaceae</taxon>
        <taxon>Hypsizygus</taxon>
    </lineage>
</organism>
<feature type="coiled-coil region" evidence="1">
    <location>
        <begin position="184"/>
        <end position="246"/>
    </location>
</feature>
<keyword evidence="4" id="KW-1185">Reference proteome</keyword>
<keyword evidence="1" id="KW-0175">Coiled coil</keyword>
<feature type="region of interest" description="Disordered" evidence="2">
    <location>
        <begin position="384"/>
        <end position="433"/>
    </location>
</feature>
<feature type="compositionally biased region" description="Low complexity" evidence="2">
    <location>
        <begin position="394"/>
        <end position="433"/>
    </location>
</feature>
<name>A0A369JLN2_HYPMA</name>
<protein>
    <submittedName>
        <fullName evidence="3">Uncharacterized protein</fullName>
    </submittedName>
</protein>
<feature type="compositionally biased region" description="Basic and acidic residues" evidence="2">
    <location>
        <begin position="39"/>
        <end position="51"/>
    </location>
</feature>
<feature type="region of interest" description="Disordered" evidence="2">
    <location>
        <begin position="19"/>
        <end position="125"/>
    </location>
</feature>
<evidence type="ECO:0000256" key="2">
    <source>
        <dbReference type="SAM" id="MobiDB-lite"/>
    </source>
</evidence>
<feature type="compositionally biased region" description="Polar residues" evidence="2">
    <location>
        <begin position="326"/>
        <end position="345"/>
    </location>
</feature>
<evidence type="ECO:0000313" key="3">
    <source>
        <dbReference type="EMBL" id="RDB20314.1"/>
    </source>
</evidence>
<dbReference type="AlphaFoldDB" id="A0A369JLN2"/>
<dbReference type="STRING" id="39966.A0A369JLN2"/>
<reference evidence="3" key="1">
    <citation type="submission" date="2018-04" db="EMBL/GenBank/DDBJ databases">
        <title>Whole genome sequencing of Hypsizygus marmoreus.</title>
        <authorList>
            <person name="Choi I.-G."/>
            <person name="Min B."/>
            <person name="Kim J.-G."/>
            <person name="Kim S."/>
            <person name="Oh Y.-L."/>
            <person name="Kong W.-S."/>
            <person name="Park H."/>
            <person name="Jeong J."/>
            <person name="Song E.-S."/>
        </authorList>
    </citation>
    <scope>NUCLEOTIDE SEQUENCE [LARGE SCALE GENOMIC DNA]</scope>
    <source>
        <strain evidence="3">51987-8</strain>
    </source>
</reference>